<dbReference type="InterPro" id="IPR036638">
    <property type="entry name" value="HLH_DNA-bd_sf"/>
</dbReference>
<gene>
    <name evidence="7" type="ORF">QN277_004184</name>
</gene>
<evidence type="ECO:0000313" key="7">
    <source>
        <dbReference type="EMBL" id="KAK4261142.1"/>
    </source>
</evidence>
<dbReference type="Proteomes" id="UP001293593">
    <property type="component" value="Unassembled WGS sequence"/>
</dbReference>
<keyword evidence="8" id="KW-1185">Reference proteome</keyword>
<dbReference type="Pfam" id="PF23174">
    <property type="entry name" value="bHLH_ILI"/>
    <property type="match status" value="1"/>
</dbReference>
<dbReference type="EMBL" id="JAWXYG010000010">
    <property type="protein sequence ID" value="KAK4261142.1"/>
    <property type="molecule type" value="Genomic_DNA"/>
</dbReference>
<dbReference type="InterPro" id="IPR011598">
    <property type="entry name" value="bHLH_dom"/>
</dbReference>
<keyword evidence="5" id="KW-0539">Nucleus</keyword>
<dbReference type="GO" id="GO:0040008">
    <property type="term" value="P:regulation of growth"/>
    <property type="evidence" value="ECO:0007669"/>
    <property type="project" value="InterPro"/>
</dbReference>
<keyword evidence="4" id="KW-0804">Transcription</keyword>
<evidence type="ECO:0000256" key="5">
    <source>
        <dbReference type="ARBA" id="ARBA00023242"/>
    </source>
</evidence>
<evidence type="ECO:0000256" key="1">
    <source>
        <dbReference type="ARBA" id="ARBA00004123"/>
    </source>
</evidence>
<reference evidence="7" key="1">
    <citation type="submission" date="2023-10" db="EMBL/GenBank/DDBJ databases">
        <title>Chromosome-level genome of the transformable northern wattle, Acacia crassicarpa.</title>
        <authorList>
            <person name="Massaro I."/>
            <person name="Sinha N.R."/>
            <person name="Poethig S."/>
            <person name="Leichty A.R."/>
        </authorList>
    </citation>
    <scope>NUCLEOTIDE SEQUENCE</scope>
    <source>
        <strain evidence="7">Acra3RX</strain>
        <tissue evidence="7">Leaf</tissue>
    </source>
</reference>
<keyword evidence="3" id="KW-0805">Transcription regulation</keyword>
<keyword evidence="2" id="KW-0341">Growth regulation</keyword>
<feature type="domain" description="BHLH" evidence="6">
    <location>
        <begin position="2"/>
        <end position="57"/>
    </location>
</feature>
<dbReference type="AlphaFoldDB" id="A0AAE1MBK1"/>
<evidence type="ECO:0000256" key="3">
    <source>
        <dbReference type="ARBA" id="ARBA00023015"/>
    </source>
</evidence>
<dbReference type="Gene3D" id="4.10.280.10">
    <property type="entry name" value="Helix-loop-helix DNA-binding domain"/>
    <property type="match status" value="1"/>
</dbReference>
<comment type="subcellular location">
    <subcellularLocation>
        <location evidence="1">Nucleus</location>
    </subcellularLocation>
</comment>
<comment type="caution">
    <text evidence="7">The sequence shown here is derived from an EMBL/GenBank/DDBJ whole genome shotgun (WGS) entry which is preliminary data.</text>
</comment>
<accession>A0AAE1MBK1</accession>
<evidence type="ECO:0000256" key="2">
    <source>
        <dbReference type="ARBA" id="ARBA00022604"/>
    </source>
</evidence>
<sequence>MSSRRSRSSTREISDAQINDLVSKLQRLIPQLQPSTSHHEVSAAKVLKETCDYVKRLHREVDDLSDRLSELLANTDSHSAEAAILRSLLM</sequence>
<protein>
    <recommendedName>
        <fullName evidence="6">BHLH domain-containing protein</fullName>
    </recommendedName>
</protein>
<evidence type="ECO:0000256" key="4">
    <source>
        <dbReference type="ARBA" id="ARBA00023163"/>
    </source>
</evidence>
<dbReference type="SUPFAM" id="SSF47459">
    <property type="entry name" value="HLH, helix-loop-helix DNA-binding domain"/>
    <property type="match status" value="1"/>
</dbReference>
<evidence type="ECO:0000313" key="8">
    <source>
        <dbReference type="Proteomes" id="UP001293593"/>
    </source>
</evidence>
<dbReference type="GO" id="GO:0046983">
    <property type="term" value="F:protein dimerization activity"/>
    <property type="evidence" value="ECO:0007669"/>
    <property type="project" value="InterPro"/>
</dbReference>
<organism evidence="7 8">
    <name type="scientific">Acacia crassicarpa</name>
    <name type="common">northern wattle</name>
    <dbReference type="NCBI Taxonomy" id="499986"/>
    <lineage>
        <taxon>Eukaryota</taxon>
        <taxon>Viridiplantae</taxon>
        <taxon>Streptophyta</taxon>
        <taxon>Embryophyta</taxon>
        <taxon>Tracheophyta</taxon>
        <taxon>Spermatophyta</taxon>
        <taxon>Magnoliopsida</taxon>
        <taxon>eudicotyledons</taxon>
        <taxon>Gunneridae</taxon>
        <taxon>Pentapetalae</taxon>
        <taxon>rosids</taxon>
        <taxon>fabids</taxon>
        <taxon>Fabales</taxon>
        <taxon>Fabaceae</taxon>
        <taxon>Caesalpinioideae</taxon>
        <taxon>mimosoid clade</taxon>
        <taxon>Acacieae</taxon>
        <taxon>Acacia</taxon>
    </lineage>
</organism>
<dbReference type="GO" id="GO:0006355">
    <property type="term" value="P:regulation of DNA-templated transcription"/>
    <property type="evidence" value="ECO:0007669"/>
    <property type="project" value="InterPro"/>
</dbReference>
<name>A0AAE1MBK1_9FABA</name>
<dbReference type="PROSITE" id="PS50888">
    <property type="entry name" value="BHLH"/>
    <property type="match status" value="1"/>
</dbReference>
<dbReference type="PANTHER" id="PTHR46446:SF11">
    <property type="entry name" value="TRANSCRIPTION FACTOR PRE6"/>
    <property type="match status" value="1"/>
</dbReference>
<dbReference type="InterPro" id="IPR044293">
    <property type="entry name" value="PRE"/>
</dbReference>
<dbReference type="GO" id="GO:0005634">
    <property type="term" value="C:nucleus"/>
    <property type="evidence" value="ECO:0007669"/>
    <property type="project" value="UniProtKB-SubCell"/>
</dbReference>
<evidence type="ECO:0000259" key="6">
    <source>
        <dbReference type="PROSITE" id="PS50888"/>
    </source>
</evidence>
<proteinExistence type="predicted"/>
<dbReference type="PANTHER" id="PTHR46446">
    <property type="entry name" value="TRANSCRIPTION FACTOR PRE"/>
    <property type="match status" value="1"/>
</dbReference>